<dbReference type="PATRIC" id="fig|880071.3.peg.2941"/>
<sequence>MNNRKSMNSFWLDMPEDVEVRQGCEPIDWAKLEPKTILDGKFVVREATEADLEGAAEAYVTGFPALKGCDFEMLFKPEGFQSFVGKGEAFNKGNNFLIVVEEVATKKIAAALIITMWKMLYRGELLVIAVNKDYQAAHLGTEITTVADKLFEDSGVEMCFGWCAAMHIASQTILKNLGYTPRAVVPGLYRLWAGEGEQYRRTVEVFFQKFYGGAEEMCTADINLLPEVEALLVPWRK</sequence>
<organism evidence="2 3">
    <name type="scientific">Bernardetia litoralis (strain ATCC 23117 / DSM 6794 / NBRC 15988 / NCIMB 1366 / Fx l1 / Sio-4)</name>
    <name type="common">Flexibacter litoralis</name>
    <dbReference type="NCBI Taxonomy" id="880071"/>
    <lineage>
        <taxon>Bacteria</taxon>
        <taxon>Pseudomonadati</taxon>
        <taxon>Bacteroidota</taxon>
        <taxon>Cytophagia</taxon>
        <taxon>Cytophagales</taxon>
        <taxon>Bernardetiaceae</taxon>
        <taxon>Bernardetia</taxon>
    </lineage>
</organism>
<dbReference type="Gene3D" id="3.40.630.30">
    <property type="match status" value="1"/>
</dbReference>
<dbReference type="HOGENOM" id="CLU_1178390_0_0_10"/>
<evidence type="ECO:0000313" key="2">
    <source>
        <dbReference type="EMBL" id="AFM05294.1"/>
    </source>
</evidence>
<dbReference type="KEGG" id="fli:Fleli_2947"/>
<name>I4AMV9_BERLS</name>
<dbReference type="eggNOG" id="ENOG50339ZP">
    <property type="taxonomic scope" value="Bacteria"/>
</dbReference>
<dbReference type="SUPFAM" id="SSF55729">
    <property type="entry name" value="Acyl-CoA N-acyltransferases (Nat)"/>
    <property type="match status" value="1"/>
</dbReference>
<dbReference type="STRING" id="880071.Fleli_2947"/>
<feature type="domain" description="N-acetyltransferase" evidence="1">
    <location>
        <begin position="42"/>
        <end position="204"/>
    </location>
</feature>
<evidence type="ECO:0000313" key="3">
    <source>
        <dbReference type="Proteomes" id="UP000006054"/>
    </source>
</evidence>
<dbReference type="GO" id="GO:0016747">
    <property type="term" value="F:acyltransferase activity, transferring groups other than amino-acyl groups"/>
    <property type="evidence" value="ECO:0007669"/>
    <property type="project" value="InterPro"/>
</dbReference>
<dbReference type="AlphaFoldDB" id="I4AMV9"/>
<protein>
    <recommendedName>
        <fullName evidence="1">N-acetyltransferase domain-containing protein</fullName>
    </recommendedName>
</protein>
<evidence type="ECO:0000259" key="1">
    <source>
        <dbReference type="PROSITE" id="PS51186"/>
    </source>
</evidence>
<dbReference type="Proteomes" id="UP000006054">
    <property type="component" value="Chromosome"/>
</dbReference>
<dbReference type="InterPro" id="IPR016181">
    <property type="entry name" value="Acyl_CoA_acyltransferase"/>
</dbReference>
<accession>I4AMV9</accession>
<dbReference type="InterPro" id="IPR000182">
    <property type="entry name" value="GNAT_dom"/>
</dbReference>
<dbReference type="OrthoDB" id="9804026at2"/>
<reference evidence="3" key="1">
    <citation type="submission" date="2012-06" db="EMBL/GenBank/DDBJ databases">
        <title>The complete genome of Flexibacter litoralis DSM 6794.</title>
        <authorList>
            <person name="Lucas S."/>
            <person name="Copeland A."/>
            <person name="Lapidus A."/>
            <person name="Glavina del Rio T."/>
            <person name="Dalin E."/>
            <person name="Tice H."/>
            <person name="Bruce D."/>
            <person name="Goodwin L."/>
            <person name="Pitluck S."/>
            <person name="Peters L."/>
            <person name="Ovchinnikova G."/>
            <person name="Lu M."/>
            <person name="Kyrpides N."/>
            <person name="Mavromatis K."/>
            <person name="Ivanova N."/>
            <person name="Brettin T."/>
            <person name="Detter J.C."/>
            <person name="Han C."/>
            <person name="Larimer F."/>
            <person name="Land M."/>
            <person name="Hauser L."/>
            <person name="Markowitz V."/>
            <person name="Cheng J.-F."/>
            <person name="Hugenholtz P."/>
            <person name="Woyke T."/>
            <person name="Wu D."/>
            <person name="Spring S."/>
            <person name="Lang E."/>
            <person name="Kopitz M."/>
            <person name="Brambilla E."/>
            <person name="Klenk H.-P."/>
            <person name="Eisen J.A."/>
        </authorList>
    </citation>
    <scope>NUCLEOTIDE SEQUENCE [LARGE SCALE GENOMIC DNA]</scope>
    <source>
        <strain evidence="3">ATCC 23117 / DSM 6794 / NBRC 15988 / NCIMB 1366 / Sio-4</strain>
    </source>
</reference>
<dbReference type="RefSeq" id="WP_014798728.1">
    <property type="nucleotide sequence ID" value="NC_018018.1"/>
</dbReference>
<gene>
    <name evidence="2" type="ordered locus">Fleli_2947</name>
</gene>
<dbReference type="EMBL" id="CP003345">
    <property type="protein sequence ID" value="AFM05294.1"/>
    <property type="molecule type" value="Genomic_DNA"/>
</dbReference>
<proteinExistence type="predicted"/>
<dbReference type="PROSITE" id="PS51186">
    <property type="entry name" value="GNAT"/>
    <property type="match status" value="1"/>
</dbReference>
<keyword evidence="3" id="KW-1185">Reference proteome</keyword>